<sequence length="65" mass="7582">MDKELLARRLYVERVTSLVGNHDIDEDMLNQLWEEKATPSEAADALMSDDSFQGPAWLERYLNRK</sequence>
<gene>
    <name evidence="1" type="ORF">VIBNISOn1_820054</name>
</gene>
<dbReference type="EMBL" id="CAOF01000178">
    <property type="protein sequence ID" value="CCO49374.1"/>
    <property type="molecule type" value="Genomic_DNA"/>
</dbReference>
<dbReference type="AlphaFoldDB" id="A0AAV2VYA6"/>
<name>A0AAV2VYA6_9VIBR</name>
<organism evidence="1 2">
    <name type="scientific">Vibrio nigripulchritudo SOn1</name>
    <dbReference type="NCBI Taxonomy" id="1238450"/>
    <lineage>
        <taxon>Bacteria</taxon>
        <taxon>Pseudomonadati</taxon>
        <taxon>Pseudomonadota</taxon>
        <taxon>Gammaproteobacteria</taxon>
        <taxon>Vibrionales</taxon>
        <taxon>Vibrionaceae</taxon>
        <taxon>Vibrio</taxon>
    </lineage>
</organism>
<proteinExistence type="predicted"/>
<comment type="caution">
    <text evidence="1">The sequence shown here is derived from an EMBL/GenBank/DDBJ whole genome shotgun (WGS) entry which is preliminary data.</text>
</comment>
<evidence type="ECO:0000313" key="2">
    <source>
        <dbReference type="Proteomes" id="UP000018211"/>
    </source>
</evidence>
<protein>
    <submittedName>
        <fullName evidence="1">Uncharacterized protein</fullName>
    </submittedName>
</protein>
<dbReference type="RefSeq" id="WP_022613518.1">
    <property type="nucleotide sequence ID" value="NZ_LK391965.1"/>
</dbReference>
<accession>A0AAV2VYA6</accession>
<dbReference type="Proteomes" id="UP000018211">
    <property type="component" value="Unassembled WGS sequence"/>
</dbReference>
<reference evidence="1 2" key="1">
    <citation type="journal article" date="2013" name="ISME J.">
        <title>Comparative genomics of pathogenic lineages of Vibrio nigripulchritudo identifies virulence-associated traits.</title>
        <authorList>
            <person name="Goudenege D."/>
            <person name="Labreuche Y."/>
            <person name="Krin E."/>
            <person name="Ansquer D."/>
            <person name="Mangenot S."/>
            <person name="Calteau A."/>
            <person name="Medigue C."/>
            <person name="Mazel D."/>
            <person name="Polz M.F."/>
            <person name="Le Roux F."/>
        </authorList>
    </citation>
    <scope>NUCLEOTIDE SEQUENCE [LARGE SCALE GENOMIC DNA]</scope>
    <source>
        <strain evidence="1 2">SOn1</strain>
    </source>
</reference>
<evidence type="ECO:0000313" key="1">
    <source>
        <dbReference type="EMBL" id="CCO49374.1"/>
    </source>
</evidence>